<protein>
    <submittedName>
        <fullName evidence="1">Uncharacterized protein</fullName>
    </submittedName>
</protein>
<comment type="caution">
    <text evidence="1">The sequence shown here is derived from an EMBL/GenBank/DDBJ whole genome shotgun (WGS) entry which is preliminary data.</text>
</comment>
<dbReference type="EMBL" id="CM023472">
    <property type="protein sequence ID" value="KAH7958656.1"/>
    <property type="molecule type" value="Genomic_DNA"/>
</dbReference>
<dbReference type="Proteomes" id="UP000821865">
    <property type="component" value="Chromosome 3"/>
</dbReference>
<proteinExistence type="predicted"/>
<reference evidence="1" key="1">
    <citation type="submission" date="2020-05" db="EMBL/GenBank/DDBJ databases">
        <title>Large-scale comparative analyses of tick genomes elucidate their genetic diversity and vector capacities.</title>
        <authorList>
            <person name="Jia N."/>
            <person name="Wang J."/>
            <person name="Shi W."/>
            <person name="Du L."/>
            <person name="Sun Y."/>
            <person name="Zhan W."/>
            <person name="Jiang J."/>
            <person name="Wang Q."/>
            <person name="Zhang B."/>
            <person name="Ji P."/>
            <person name="Sakyi L.B."/>
            <person name="Cui X."/>
            <person name="Yuan T."/>
            <person name="Jiang B."/>
            <person name="Yang W."/>
            <person name="Lam T.T.-Y."/>
            <person name="Chang Q."/>
            <person name="Ding S."/>
            <person name="Wang X."/>
            <person name="Zhu J."/>
            <person name="Ruan X."/>
            <person name="Zhao L."/>
            <person name="Wei J."/>
            <person name="Que T."/>
            <person name="Du C."/>
            <person name="Cheng J."/>
            <person name="Dai P."/>
            <person name="Han X."/>
            <person name="Huang E."/>
            <person name="Gao Y."/>
            <person name="Liu J."/>
            <person name="Shao H."/>
            <person name="Ye R."/>
            <person name="Li L."/>
            <person name="Wei W."/>
            <person name="Wang X."/>
            <person name="Wang C."/>
            <person name="Yang T."/>
            <person name="Huo Q."/>
            <person name="Li W."/>
            <person name="Guo W."/>
            <person name="Chen H."/>
            <person name="Zhou L."/>
            <person name="Ni X."/>
            <person name="Tian J."/>
            <person name="Zhou Y."/>
            <person name="Sheng Y."/>
            <person name="Liu T."/>
            <person name="Pan Y."/>
            <person name="Xia L."/>
            <person name="Li J."/>
            <person name="Zhao F."/>
            <person name="Cao W."/>
        </authorList>
    </citation>
    <scope>NUCLEOTIDE SEQUENCE</scope>
    <source>
        <strain evidence="1">Dsil-2018</strain>
    </source>
</reference>
<sequence>MHYGSHGSVCNCLLQCEREHGFESESAAMVPGGSRCHLHERKNESARVDIMPNMGTAALIIQSAWRRAAMRWRVAGAVAGADEQAWGRALAHLQLLFTDMSP</sequence>
<name>A0ACB8D2S0_DERSI</name>
<evidence type="ECO:0000313" key="1">
    <source>
        <dbReference type="EMBL" id="KAH7958656.1"/>
    </source>
</evidence>
<accession>A0ACB8D2S0</accession>
<organism evidence="1 2">
    <name type="scientific">Dermacentor silvarum</name>
    <name type="common">Tick</name>
    <dbReference type="NCBI Taxonomy" id="543639"/>
    <lineage>
        <taxon>Eukaryota</taxon>
        <taxon>Metazoa</taxon>
        <taxon>Ecdysozoa</taxon>
        <taxon>Arthropoda</taxon>
        <taxon>Chelicerata</taxon>
        <taxon>Arachnida</taxon>
        <taxon>Acari</taxon>
        <taxon>Parasitiformes</taxon>
        <taxon>Ixodida</taxon>
        <taxon>Ixodoidea</taxon>
        <taxon>Ixodidae</taxon>
        <taxon>Rhipicephalinae</taxon>
        <taxon>Dermacentor</taxon>
    </lineage>
</organism>
<evidence type="ECO:0000313" key="2">
    <source>
        <dbReference type="Proteomes" id="UP000821865"/>
    </source>
</evidence>
<keyword evidence="2" id="KW-1185">Reference proteome</keyword>
<gene>
    <name evidence="1" type="ORF">HPB49_003835</name>
</gene>